<feature type="domain" description="Conserved oligomeric Golgi complex subunit 3 C-terminal" evidence="10">
    <location>
        <begin position="250"/>
        <end position="619"/>
    </location>
</feature>
<evidence type="ECO:0000256" key="6">
    <source>
        <dbReference type="ARBA" id="ARBA00023034"/>
    </source>
</evidence>
<keyword evidence="6" id="KW-0333">Golgi apparatus</keyword>
<evidence type="ECO:0000259" key="10">
    <source>
        <dbReference type="Pfam" id="PF20671"/>
    </source>
</evidence>
<reference evidence="13" key="3">
    <citation type="submission" date="2020-12" db="UniProtKB">
        <authorList>
            <consortium name="WormBaseParasite"/>
        </authorList>
    </citation>
    <scope>IDENTIFICATION</scope>
</reference>
<dbReference type="WormBase" id="SRAE_2000104700">
    <property type="protein sequence ID" value="SRP11725"/>
    <property type="gene ID" value="WBGene00261247"/>
</dbReference>
<evidence type="ECO:0000313" key="12">
    <source>
        <dbReference type="Proteomes" id="UP000035682"/>
    </source>
</evidence>
<dbReference type="GO" id="GO:0006891">
    <property type="term" value="P:intra-Golgi vesicle-mediated transport"/>
    <property type="evidence" value="ECO:0007669"/>
    <property type="project" value="TreeGrafter"/>
</dbReference>
<dbReference type="OrthoDB" id="296793at2759"/>
<organism evidence="11">
    <name type="scientific">Strongyloides ratti</name>
    <name type="common">Parasitic roundworm</name>
    <dbReference type="NCBI Taxonomy" id="34506"/>
    <lineage>
        <taxon>Eukaryota</taxon>
        <taxon>Metazoa</taxon>
        <taxon>Ecdysozoa</taxon>
        <taxon>Nematoda</taxon>
        <taxon>Chromadorea</taxon>
        <taxon>Rhabditida</taxon>
        <taxon>Tylenchina</taxon>
        <taxon>Panagrolaimomorpha</taxon>
        <taxon>Strongyloidoidea</taxon>
        <taxon>Strongyloididae</taxon>
        <taxon>Strongyloides</taxon>
    </lineage>
</organism>
<dbReference type="Proteomes" id="UP000035682">
    <property type="component" value="Unplaced"/>
</dbReference>
<evidence type="ECO:0000256" key="1">
    <source>
        <dbReference type="ARBA" id="ARBA00004395"/>
    </source>
</evidence>
<dbReference type="RefSeq" id="XP_024505577.1">
    <property type="nucleotide sequence ID" value="XM_024651951.1"/>
</dbReference>
<sequence>MDIFTKYTEEAGEILEKKCNLYYDECLFEKEEPNEKSEVNESSVLLASKRLEALRFTRKLENEACASIDGIIQNVEDIKNMESLYGVFQTVNEIENKRQELTKIFEDLKKNYFCVTEKTSSLHHACEAMLSQQTHLAAGAEEIKTNLHYYQQVQWVMKKLQTPKLSVTGTLFTQILTTIKDCMTFLESHPDYKESSIYLEKYGQCLSKSFTVLKMSLFSDFEKAKNSVIEKKNENPKNDLSQFTEEEIFTLLYGVFGVKAFPVINAFTITDKYFSNHPDYQMLIIDCLKEYVSIRWELISDIITATIEDLLKENVNGTCVFLKKACSFLLRICDDEFRLMKEFFILPKNNVEPTSIPRGSSRCSVTSYNSSRSRVLQRATPVVNKNNQQTIFMNEFAEVFDGFTENICRILYDTFRPTIVQNKYLELLVQLFKIVKNDFIQERCINVIKLIPESENWIHSRTGFIRVMNELSGDIVERVIYKTHTFAETDIVGYVPCSGDLLYPEKLMLLNSIDETQQINKQNDSKKMHALWYPTVKRTLLGINRIYQCLDNDIFQSFMLELISACCESLEIASEKIKNSKTSVKSNLPRFVDGDLFLIKYLLILRDQTILYRSQALIKSHNVLNQEEFSRVKSPLTTMDYSFDITKYKDYASQFFNPENRGKWFELSSDNALLNILLTPPIQITEAIQDSKRLIELRLKKHCINFINELSNFYIGDLKKCTGFIEEWNKKSKEELDKEDWSKNEHLSPNILNDLTSIVIKNLSKSWPEYKKTLELYLNDNDTENVLHEAVKSSILNEFQKIEDFIGLNFKNKDSLEILSCEDLKKLLDNKENNLQEDKKDQC</sequence>
<keyword evidence="7" id="KW-0472">Membrane</keyword>
<dbReference type="Pfam" id="PF20671">
    <property type="entry name" value="COG3_C"/>
    <property type="match status" value="1"/>
</dbReference>
<dbReference type="InterPro" id="IPR048685">
    <property type="entry name" value="COG3_C"/>
</dbReference>
<protein>
    <recommendedName>
        <fullName evidence="3">Conserved oligomeric Golgi complex subunit 3</fullName>
    </recommendedName>
    <alternativeName>
        <fullName evidence="8">Component of oligomeric Golgi complex 3</fullName>
    </alternativeName>
</protein>
<evidence type="ECO:0000256" key="4">
    <source>
        <dbReference type="ARBA" id="ARBA00022448"/>
    </source>
</evidence>
<dbReference type="GO" id="GO:0017119">
    <property type="term" value="C:Golgi transport complex"/>
    <property type="evidence" value="ECO:0007669"/>
    <property type="project" value="TreeGrafter"/>
</dbReference>
<reference evidence="11" key="2">
    <citation type="submission" date="2014-09" db="EMBL/GenBank/DDBJ databases">
        <authorList>
            <person name="Aslett A.Martin."/>
        </authorList>
    </citation>
    <scope>NUCLEOTIDE SEQUENCE</scope>
    <source>
        <strain evidence="11">ED321 Heterogonic</strain>
    </source>
</reference>
<evidence type="ECO:0000313" key="14">
    <source>
        <dbReference type="WormBase" id="SRAE_2000104700"/>
    </source>
</evidence>
<dbReference type="InterPro" id="IPR007265">
    <property type="entry name" value="COG_su3"/>
</dbReference>
<dbReference type="GO" id="GO:0006886">
    <property type="term" value="P:intracellular protein transport"/>
    <property type="evidence" value="ECO:0007669"/>
    <property type="project" value="InterPro"/>
</dbReference>
<dbReference type="STRING" id="34506.A0A090L9F2"/>
<dbReference type="InterPro" id="IPR048320">
    <property type="entry name" value="COG3_N"/>
</dbReference>
<name>A0A090L9F2_STRRB</name>
<evidence type="ECO:0000256" key="8">
    <source>
        <dbReference type="ARBA" id="ARBA00031339"/>
    </source>
</evidence>
<keyword evidence="5" id="KW-0653">Protein transport</keyword>
<evidence type="ECO:0000256" key="5">
    <source>
        <dbReference type="ARBA" id="ARBA00022927"/>
    </source>
</evidence>
<dbReference type="GO" id="GO:0007030">
    <property type="term" value="P:Golgi organization"/>
    <property type="evidence" value="ECO:0007669"/>
    <property type="project" value="TreeGrafter"/>
</dbReference>
<dbReference type="GO" id="GO:0005801">
    <property type="term" value="C:cis-Golgi network"/>
    <property type="evidence" value="ECO:0007669"/>
    <property type="project" value="InterPro"/>
</dbReference>
<dbReference type="PANTHER" id="PTHR13302">
    <property type="entry name" value="CONSERVED OLIGOMERIC GOLGI COMPLEX COMPONENT 3"/>
    <property type="match status" value="1"/>
</dbReference>
<keyword evidence="12" id="KW-1185">Reference proteome</keyword>
<keyword evidence="4" id="KW-0813">Transport</keyword>
<evidence type="ECO:0000313" key="13">
    <source>
        <dbReference type="WBParaSite" id="SRAE_2000104700.1"/>
    </source>
</evidence>
<dbReference type="OMA" id="DEFELWG"/>
<comment type="similarity">
    <text evidence="2">Belongs to the COG3 family.</text>
</comment>
<evidence type="ECO:0000313" key="11">
    <source>
        <dbReference type="EMBL" id="CEF66377.1"/>
    </source>
</evidence>
<dbReference type="AlphaFoldDB" id="A0A090L9F2"/>
<accession>A0A090L9F2</accession>
<dbReference type="WBParaSite" id="SRAE_2000104700.1">
    <property type="protein sequence ID" value="SRAE_2000104700.1"/>
    <property type="gene ID" value="WBGene00261247"/>
</dbReference>
<dbReference type="GeneID" id="36378741"/>
<evidence type="ECO:0000256" key="7">
    <source>
        <dbReference type="ARBA" id="ARBA00023136"/>
    </source>
</evidence>
<gene>
    <name evidence="11 13 14" type="ORF">SRAE_2000104700</name>
</gene>
<dbReference type="Pfam" id="PF04136">
    <property type="entry name" value="COG3_N"/>
    <property type="match status" value="1"/>
</dbReference>
<dbReference type="PANTHER" id="PTHR13302:SF8">
    <property type="entry name" value="CONSERVED OLIGOMERIC GOLGI COMPLEX SUBUNIT 3"/>
    <property type="match status" value="1"/>
</dbReference>
<dbReference type="EMBL" id="LN609529">
    <property type="protein sequence ID" value="CEF66377.1"/>
    <property type="molecule type" value="Genomic_DNA"/>
</dbReference>
<dbReference type="GO" id="GO:0000139">
    <property type="term" value="C:Golgi membrane"/>
    <property type="evidence" value="ECO:0007669"/>
    <property type="project" value="UniProtKB-SubCell"/>
</dbReference>
<reference evidence="12" key="1">
    <citation type="submission" date="2014-09" db="EMBL/GenBank/DDBJ databases">
        <authorList>
            <person name="Martin A.A."/>
        </authorList>
    </citation>
    <scope>NUCLEOTIDE SEQUENCE</scope>
    <source>
        <strain evidence="12">ED321</strain>
    </source>
</reference>
<comment type="subcellular location">
    <subcellularLocation>
        <location evidence="1">Golgi apparatus membrane</location>
        <topology evidence="1">Peripheral membrane protein</topology>
    </subcellularLocation>
</comment>
<dbReference type="CTD" id="36378741"/>
<evidence type="ECO:0000256" key="2">
    <source>
        <dbReference type="ARBA" id="ARBA00009936"/>
    </source>
</evidence>
<feature type="domain" description="Conserved oligomeric Golgi complex subunit 3 N-terminal" evidence="9">
    <location>
        <begin position="89"/>
        <end position="221"/>
    </location>
</feature>
<proteinExistence type="inferred from homology"/>
<evidence type="ECO:0000259" key="9">
    <source>
        <dbReference type="Pfam" id="PF04136"/>
    </source>
</evidence>
<evidence type="ECO:0000256" key="3">
    <source>
        <dbReference type="ARBA" id="ARBA00020976"/>
    </source>
</evidence>